<dbReference type="Proteomes" id="UP000032120">
    <property type="component" value="Unassembled WGS sequence"/>
</dbReference>
<protein>
    <submittedName>
        <fullName evidence="3">Metal-dependent membrane protease</fullName>
    </submittedName>
</protein>
<dbReference type="InterPro" id="IPR042150">
    <property type="entry name" value="MmRce1-like"/>
</dbReference>
<feature type="domain" description="CAAX prenyl protease 2/Lysostaphin resistance protein A-like" evidence="2">
    <location>
        <begin position="150"/>
        <end position="250"/>
    </location>
</feature>
<proteinExistence type="predicted"/>
<feature type="transmembrane region" description="Helical" evidence="1">
    <location>
        <begin position="267"/>
        <end position="290"/>
    </location>
</feature>
<comment type="caution">
    <text evidence="3">The sequence shown here is derived from an EMBL/GenBank/DDBJ whole genome shotgun (WGS) entry which is preliminary data.</text>
</comment>
<keyword evidence="1" id="KW-0472">Membrane</keyword>
<dbReference type="GO" id="GO:0006508">
    <property type="term" value="P:proteolysis"/>
    <property type="evidence" value="ECO:0007669"/>
    <property type="project" value="UniProtKB-KW"/>
</dbReference>
<evidence type="ECO:0000313" key="4">
    <source>
        <dbReference type="Proteomes" id="UP000032120"/>
    </source>
</evidence>
<gene>
    <name evidence="3" type="ORF">SD72_03495</name>
</gene>
<dbReference type="InterPro" id="IPR003675">
    <property type="entry name" value="Rce1/LyrA-like_dom"/>
</dbReference>
<evidence type="ECO:0000313" key="3">
    <source>
        <dbReference type="EMBL" id="KIP53435.1"/>
    </source>
</evidence>
<evidence type="ECO:0000259" key="2">
    <source>
        <dbReference type="Pfam" id="PF02517"/>
    </source>
</evidence>
<reference evidence="3 4" key="1">
    <citation type="submission" date="2015-01" db="EMBL/GenBank/DDBJ databases">
        <title>Draft genome sequence of Leucobacter komagatae strain VKM ST2845.</title>
        <authorList>
            <person name="Karlyshev A.V."/>
            <person name="Kudryashova E.B."/>
        </authorList>
    </citation>
    <scope>NUCLEOTIDE SEQUENCE [LARGE SCALE GENOMIC DNA]</scope>
    <source>
        <strain evidence="3 4">VKM ST2845</strain>
    </source>
</reference>
<organism evidence="3 4">
    <name type="scientific">Leucobacter komagatae</name>
    <dbReference type="NCBI Taxonomy" id="55969"/>
    <lineage>
        <taxon>Bacteria</taxon>
        <taxon>Bacillati</taxon>
        <taxon>Actinomycetota</taxon>
        <taxon>Actinomycetes</taxon>
        <taxon>Micrococcales</taxon>
        <taxon>Microbacteriaceae</taxon>
        <taxon>Leucobacter</taxon>
    </lineage>
</organism>
<name>A0A0D0H8B3_9MICO</name>
<feature type="transmembrane region" description="Helical" evidence="1">
    <location>
        <begin position="141"/>
        <end position="159"/>
    </location>
</feature>
<keyword evidence="1" id="KW-1133">Transmembrane helix</keyword>
<keyword evidence="4" id="KW-1185">Reference proteome</keyword>
<sequence>MPWGSVGLFVALALGLAWIVALPIWLLDLSNPAGISMGTQLLIQFTPVAMMFTPAIAMLVVVFLAQTPRTGRARFLGLWPLRPAKRVVWFIVLGALAPALLVALALLVATLFGWFTPDFENLSGFTAALGPAATSPEAVRTILYVQLAMLPIAGLLNLLPAFGEEIGWRGWLLPALRPLGTWRALVLSGVIWGVWHAPLTLMGHNFQLFDWRGVALMTVGSVIFGVLFGWLRLRSGSVWPAVLAHGALNGAGALFALFAMAGVEQPLWLVNPLGVSGWIAGAIVILVLFVTKQFGKEPGLAPPRR</sequence>
<dbReference type="AlphaFoldDB" id="A0A0D0H8B3"/>
<dbReference type="PANTHER" id="PTHR35797">
    <property type="entry name" value="PROTEASE-RELATED"/>
    <property type="match status" value="1"/>
</dbReference>
<dbReference type="Pfam" id="PF02517">
    <property type="entry name" value="Rce1-like"/>
    <property type="match status" value="1"/>
</dbReference>
<feature type="transmembrane region" description="Helical" evidence="1">
    <location>
        <begin position="211"/>
        <end position="231"/>
    </location>
</feature>
<feature type="transmembrane region" description="Helical" evidence="1">
    <location>
        <begin position="87"/>
        <end position="115"/>
    </location>
</feature>
<keyword evidence="3" id="KW-0645">Protease</keyword>
<dbReference type="GO" id="GO:0004175">
    <property type="term" value="F:endopeptidase activity"/>
    <property type="evidence" value="ECO:0007669"/>
    <property type="project" value="UniProtKB-ARBA"/>
</dbReference>
<keyword evidence="3" id="KW-0378">Hydrolase</keyword>
<feature type="transmembrane region" description="Helical" evidence="1">
    <location>
        <begin position="238"/>
        <end position="261"/>
    </location>
</feature>
<keyword evidence="1" id="KW-0812">Transmembrane</keyword>
<feature type="transmembrane region" description="Helical" evidence="1">
    <location>
        <begin position="45"/>
        <end position="66"/>
    </location>
</feature>
<evidence type="ECO:0000256" key="1">
    <source>
        <dbReference type="SAM" id="Phobius"/>
    </source>
</evidence>
<dbReference type="EMBL" id="JXSQ01000003">
    <property type="protein sequence ID" value="KIP53435.1"/>
    <property type="molecule type" value="Genomic_DNA"/>
</dbReference>
<accession>A0A0D0H8B3</accession>
<feature type="transmembrane region" description="Helical" evidence="1">
    <location>
        <begin position="180"/>
        <end position="199"/>
    </location>
</feature>
<dbReference type="PANTHER" id="PTHR35797:SF1">
    <property type="entry name" value="PROTEASE"/>
    <property type="match status" value="1"/>
</dbReference>
<dbReference type="GO" id="GO:0080120">
    <property type="term" value="P:CAAX-box protein maturation"/>
    <property type="evidence" value="ECO:0007669"/>
    <property type="project" value="UniProtKB-ARBA"/>
</dbReference>